<evidence type="ECO:0000313" key="2">
    <source>
        <dbReference type="Proteomes" id="UP000649799"/>
    </source>
</evidence>
<dbReference type="InterPro" id="IPR025316">
    <property type="entry name" value="DUF4221"/>
</dbReference>
<dbReference type="Pfam" id="PF13970">
    <property type="entry name" value="DUF4221"/>
    <property type="match status" value="1"/>
</dbReference>
<comment type="caution">
    <text evidence="1">The sequence shown here is derived from an EMBL/GenBank/DDBJ whole genome shotgun (WGS) entry which is preliminary data.</text>
</comment>
<sequence>MKYYPITICLLILLGCSKNQSKSGSDLELKLSQDTVVIDAKGSIINLKYGLTHPELSTDGKYLYHYTFGEARFDKINLEGLVLEEALQFEIEGPNGIGRHIRGYGLTSTDKIMVWSTGLNSVFDQEGKKVRDLKLTKIAPELDGAEAVPIGLSEHPGDPNTIFGLYVMRNDYQNFLVKFDLETATYEKIPLPETEKLSNYRMEIQQAGAPSMTFNPMASLTNVQDKILLPNGAYNEAYVYDIPLDSLYLITWNSELTANQNEYKLPKTVEAEKAAGHIQKFNESIHFMDPKWDPVSQRYIRLSYKTKFGEDVNERGEAKIIGAEVFLTVLDKDLNIVKETFLDRYEKRPPPHFFIDNKIWLYENIADELGFVRITVD</sequence>
<dbReference type="Proteomes" id="UP000649799">
    <property type="component" value="Unassembled WGS sequence"/>
</dbReference>
<reference evidence="1 2" key="1">
    <citation type="submission" date="2020-03" db="EMBL/GenBank/DDBJ databases">
        <title>Cyclobacterium plantarum sp. nov., a marine bacterium isolated from a coastal-marine wetland.</title>
        <authorList>
            <person name="Sanchez-Porro C."/>
            <person name="Ventosa A."/>
            <person name="Amoozegar M."/>
        </authorList>
    </citation>
    <scope>NUCLEOTIDE SEQUENCE [LARGE SCALE GENOMIC DNA]</scope>
    <source>
        <strain evidence="1 2">GBPx2</strain>
    </source>
</reference>
<dbReference type="PROSITE" id="PS51257">
    <property type="entry name" value="PROKAR_LIPOPROTEIN"/>
    <property type="match status" value="1"/>
</dbReference>
<dbReference type="EMBL" id="JAANYN010000002">
    <property type="protein sequence ID" value="NHE56541.1"/>
    <property type="molecule type" value="Genomic_DNA"/>
</dbReference>
<protein>
    <submittedName>
        <fullName evidence="1">DUF4221 family protein</fullName>
    </submittedName>
</protein>
<accession>A0ABX0H3Z1</accession>
<organism evidence="1 2">
    <name type="scientific">Cyclobacterium plantarum</name>
    <dbReference type="NCBI Taxonomy" id="2716263"/>
    <lineage>
        <taxon>Bacteria</taxon>
        <taxon>Pseudomonadati</taxon>
        <taxon>Bacteroidota</taxon>
        <taxon>Cytophagia</taxon>
        <taxon>Cytophagales</taxon>
        <taxon>Cyclobacteriaceae</taxon>
        <taxon>Cyclobacterium</taxon>
    </lineage>
</organism>
<evidence type="ECO:0000313" key="1">
    <source>
        <dbReference type="EMBL" id="NHE56541.1"/>
    </source>
</evidence>
<gene>
    <name evidence="1" type="ORF">G9Q97_06915</name>
</gene>
<proteinExistence type="predicted"/>
<name>A0ABX0H3Z1_9BACT</name>
<keyword evidence="2" id="KW-1185">Reference proteome</keyword>